<accession>A0A6A4FPH4</accession>
<dbReference type="EMBL" id="QXFU01000135">
    <property type="protein sequence ID" value="KAE9042932.1"/>
    <property type="molecule type" value="Genomic_DNA"/>
</dbReference>
<dbReference type="OrthoDB" id="10284774at2759"/>
<feature type="region of interest" description="Disordered" evidence="1">
    <location>
        <begin position="162"/>
        <end position="193"/>
    </location>
</feature>
<evidence type="ECO:0000313" key="2">
    <source>
        <dbReference type="EMBL" id="KAE9042932.1"/>
    </source>
</evidence>
<feature type="compositionally biased region" description="Basic and acidic residues" evidence="1">
    <location>
        <begin position="169"/>
        <end position="190"/>
    </location>
</feature>
<dbReference type="Proteomes" id="UP000435112">
    <property type="component" value="Unassembled WGS sequence"/>
</dbReference>
<evidence type="ECO:0000313" key="4">
    <source>
        <dbReference type="Proteomes" id="UP000434957"/>
    </source>
</evidence>
<gene>
    <name evidence="2" type="ORF">PR002_g3621</name>
    <name evidence="3" type="ORF">PR003_g3653</name>
</gene>
<sequence length="209" mass="22332">MSPLALIPATPVTFQVGSVVSKAWDALVLALNAKHQRTLGKGQFKSKYTRLMQDCDLYKYLTGLSGVGICPDTSRRSMTMYGSTSCNRSRSRGQNCGHERARVPARYDLLRDHGGTRATGAQAGTISALTNELCRSDLDDDNASDTGDGGCAVSASDKTTMASAGLAKTSEEPASGRKVPDSHQQRVDKVKRIRGGALSNKLCQLIQPP</sequence>
<dbReference type="Proteomes" id="UP000434957">
    <property type="component" value="Unassembled WGS sequence"/>
</dbReference>
<evidence type="ECO:0000313" key="5">
    <source>
        <dbReference type="Proteomes" id="UP000435112"/>
    </source>
</evidence>
<proteinExistence type="predicted"/>
<keyword evidence="4" id="KW-1185">Reference proteome</keyword>
<reference evidence="3 4" key="1">
    <citation type="submission" date="2018-08" db="EMBL/GenBank/DDBJ databases">
        <title>Genomic investigation of the strawberry pathogen Phytophthora fragariae indicates pathogenicity is determined by transcriptional variation in three key races.</title>
        <authorList>
            <person name="Adams T.M."/>
            <person name="Armitage A.D."/>
            <person name="Sobczyk M.K."/>
            <person name="Bates H.J."/>
            <person name="Dunwell J.M."/>
            <person name="Nellist C.F."/>
            <person name="Harrison R.J."/>
        </authorList>
    </citation>
    <scope>NUCLEOTIDE SEQUENCE [LARGE SCALE GENOMIC DNA]</scope>
    <source>
        <strain evidence="2 5">SCRP324</strain>
        <strain evidence="3 4">SCRP333</strain>
    </source>
</reference>
<organism evidence="3 4">
    <name type="scientific">Phytophthora rubi</name>
    <dbReference type="NCBI Taxonomy" id="129364"/>
    <lineage>
        <taxon>Eukaryota</taxon>
        <taxon>Sar</taxon>
        <taxon>Stramenopiles</taxon>
        <taxon>Oomycota</taxon>
        <taxon>Peronosporomycetes</taxon>
        <taxon>Peronosporales</taxon>
        <taxon>Peronosporaceae</taxon>
        <taxon>Phytophthora</taxon>
    </lineage>
</organism>
<dbReference type="EMBL" id="QXFT01000130">
    <property type="protein sequence ID" value="KAE9353857.1"/>
    <property type="molecule type" value="Genomic_DNA"/>
</dbReference>
<protein>
    <submittedName>
        <fullName evidence="3">Uncharacterized protein</fullName>
    </submittedName>
</protein>
<evidence type="ECO:0000256" key="1">
    <source>
        <dbReference type="SAM" id="MobiDB-lite"/>
    </source>
</evidence>
<name>A0A6A4FPH4_9STRA</name>
<evidence type="ECO:0000313" key="3">
    <source>
        <dbReference type="EMBL" id="KAE9353857.1"/>
    </source>
</evidence>
<comment type="caution">
    <text evidence="3">The sequence shown here is derived from an EMBL/GenBank/DDBJ whole genome shotgun (WGS) entry which is preliminary data.</text>
</comment>
<dbReference type="AlphaFoldDB" id="A0A6A4FPH4"/>